<keyword evidence="2" id="KW-0378">Hydrolase</keyword>
<evidence type="ECO:0000256" key="1">
    <source>
        <dbReference type="ARBA" id="ARBA00009809"/>
    </source>
</evidence>
<dbReference type="Proteomes" id="UP000719412">
    <property type="component" value="Unassembled WGS sequence"/>
</dbReference>
<keyword evidence="5" id="KW-0732">Signal</keyword>
<sequence>MALVHLSVWIQVLLTALAASADLPTLYEYYTADGISSGLSADQPYFILNGKNITIYSGTMHYFRIPPQYWRDRLRKLRAAGLNTVETYVPWNLHEPEDGLFDFGDGGSDMQQFLDIQQYIKMAQEEDLFVIVRSGPYICAEWEWGGFPSWLLRTDGIKVRTSDPTFMTYVRRYFDKLLSLLIELQFTNGGPIIAMQVENEYGYSPEIDLDYIQQLYDLIRGNGIVELLVTSDGARSGTTGTLPELLLQTVNFGSDPAGSFDTLKEMQPDRPLMAMEYWPGWFDHWSESHHTVSNDTFREIYEGILSYPASVNMYMFHGGTNWGFWNGASIGSGDNSQFQPVTSSYDYDAPLSEAGDYTGKYYIAKELIKHSSDDLDGFGYWRQENSNITLTSEDLSDATLDIVIENWGRANGGHFYAQYKGLTEDNEVYLNDQKLSSWTIYPLEFKKSWIAALTGWKSFDDSQTAPALYRGTLTVEGDPKDTFIDMQEWMKGVVFVNGFALGKYADIGPQQTLYLPGPFLQEGENEIVIFEEFGAAAQIKFSQDHIFTTH</sequence>
<dbReference type="PANTHER" id="PTHR23421">
    <property type="entry name" value="BETA-GALACTOSIDASE RELATED"/>
    <property type="match status" value="1"/>
</dbReference>
<feature type="active site" description="Nucleophile" evidence="4">
    <location>
        <position position="276"/>
    </location>
</feature>
<dbReference type="InterPro" id="IPR026283">
    <property type="entry name" value="B-gal_1-like"/>
</dbReference>
<dbReference type="PROSITE" id="PS01182">
    <property type="entry name" value="GLYCOSYL_HYDROL_F35"/>
    <property type="match status" value="1"/>
</dbReference>
<dbReference type="PIRSF" id="PIRSF006336">
    <property type="entry name" value="B-gal"/>
    <property type="match status" value="1"/>
</dbReference>
<dbReference type="FunFam" id="3.20.20.80:FF:000115">
    <property type="entry name" value="Beta-galactosidase"/>
    <property type="match status" value="1"/>
</dbReference>
<comment type="caution">
    <text evidence="9">The sequence shown here is derived from an EMBL/GenBank/DDBJ whole genome shotgun (WGS) entry which is preliminary data.</text>
</comment>
<evidence type="ECO:0000256" key="4">
    <source>
        <dbReference type="PIRSR" id="PIRSR006336-1"/>
    </source>
</evidence>
<evidence type="ECO:0000313" key="10">
    <source>
        <dbReference type="Proteomes" id="UP000719412"/>
    </source>
</evidence>
<dbReference type="GO" id="GO:0004565">
    <property type="term" value="F:beta-galactosidase activity"/>
    <property type="evidence" value="ECO:0007669"/>
    <property type="project" value="InterPro"/>
</dbReference>
<accession>A0A8J6HLG1</accession>
<dbReference type="SUPFAM" id="SSF49785">
    <property type="entry name" value="Galactose-binding domain-like"/>
    <property type="match status" value="1"/>
</dbReference>
<dbReference type="SUPFAM" id="SSF51445">
    <property type="entry name" value="(Trans)glycosidases"/>
    <property type="match status" value="1"/>
</dbReference>
<dbReference type="InterPro" id="IPR008979">
    <property type="entry name" value="Galactose-bd-like_sf"/>
</dbReference>
<gene>
    <name evidence="9" type="ORF">GEV33_007058</name>
</gene>
<dbReference type="EMBL" id="JABDTM020022685">
    <property type="protein sequence ID" value="KAH0815733.1"/>
    <property type="molecule type" value="Genomic_DNA"/>
</dbReference>
<reference evidence="9" key="2">
    <citation type="submission" date="2021-08" db="EMBL/GenBank/DDBJ databases">
        <authorList>
            <person name="Eriksson T."/>
        </authorList>
    </citation>
    <scope>NUCLEOTIDE SEQUENCE</scope>
    <source>
        <strain evidence="9">Stoneville</strain>
        <tissue evidence="9">Whole head</tissue>
    </source>
</reference>
<evidence type="ECO:0000256" key="2">
    <source>
        <dbReference type="ARBA" id="ARBA00022801"/>
    </source>
</evidence>
<keyword evidence="3" id="KW-0326">Glycosidase</keyword>
<evidence type="ECO:0000256" key="3">
    <source>
        <dbReference type="ARBA" id="ARBA00023295"/>
    </source>
</evidence>
<dbReference type="InterPro" id="IPR048912">
    <property type="entry name" value="BetaGal1-like_ABD1"/>
</dbReference>
<feature type="chain" id="PRO_5035252778" description="Beta-galactosidase" evidence="5">
    <location>
        <begin position="22"/>
        <end position="550"/>
    </location>
</feature>
<dbReference type="Pfam" id="PF21317">
    <property type="entry name" value="BetaGal_ABD_1"/>
    <property type="match status" value="1"/>
</dbReference>
<dbReference type="InterPro" id="IPR017853">
    <property type="entry name" value="GH"/>
</dbReference>
<evidence type="ECO:0000256" key="5">
    <source>
        <dbReference type="SAM" id="SignalP"/>
    </source>
</evidence>
<feature type="domain" description="Glycoside hydrolase 35 catalytic" evidence="6">
    <location>
        <begin position="46"/>
        <end position="369"/>
    </location>
</feature>
<reference evidence="9" key="1">
    <citation type="journal article" date="2020" name="J Insects Food Feed">
        <title>The yellow mealworm (Tenebrio molitor) genome: a resource for the emerging insects as food and feed industry.</title>
        <authorList>
            <person name="Eriksson T."/>
            <person name="Andere A."/>
            <person name="Kelstrup H."/>
            <person name="Emery V."/>
            <person name="Picard C."/>
        </authorList>
    </citation>
    <scope>NUCLEOTIDE SEQUENCE</scope>
    <source>
        <strain evidence="9">Stoneville</strain>
        <tissue evidence="9">Whole head</tissue>
    </source>
</reference>
<name>A0A8J6HLG1_TENMO</name>
<dbReference type="InterPro" id="IPR001944">
    <property type="entry name" value="Glycoside_Hdrlase_35"/>
</dbReference>
<evidence type="ECO:0000259" key="8">
    <source>
        <dbReference type="Pfam" id="PF21467"/>
    </source>
</evidence>
<feature type="active site" description="Proton donor" evidence="4">
    <location>
        <position position="200"/>
    </location>
</feature>
<evidence type="ECO:0008006" key="11">
    <source>
        <dbReference type="Google" id="ProtNLM"/>
    </source>
</evidence>
<proteinExistence type="inferred from homology"/>
<dbReference type="Pfam" id="PF21467">
    <property type="entry name" value="BetaGal_gal-bd"/>
    <property type="match status" value="1"/>
</dbReference>
<protein>
    <recommendedName>
        <fullName evidence="11">Beta-galactosidase</fullName>
    </recommendedName>
</protein>
<dbReference type="AlphaFoldDB" id="A0A8J6HLG1"/>
<evidence type="ECO:0000259" key="6">
    <source>
        <dbReference type="Pfam" id="PF01301"/>
    </source>
</evidence>
<dbReference type="Gene3D" id="2.60.120.260">
    <property type="entry name" value="Galactose-binding domain-like"/>
    <property type="match status" value="2"/>
</dbReference>
<dbReference type="InterPro" id="IPR048913">
    <property type="entry name" value="BetaGal_gal-bd"/>
</dbReference>
<dbReference type="GO" id="GO:0005975">
    <property type="term" value="P:carbohydrate metabolic process"/>
    <property type="evidence" value="ECO:0007669"/>
    <property type="project" value="InterPro"/>
</dbReference>
<evidence type="ECO:0000313" key="9">
    <source>
        <dbReference type="EMBL" id="KAH0815733.1"/>
    </source>
</evidence>
<feature type="domain" description="Beta-galactosidase 1-like first all-beta" evidence="7">
    <location>
        <begin position="385"/>
        <end position="444"/>
    </location>
</feature>
<dbReference type="InterPro" id="IPR019801">
    <property type="entry name" value="Glyco_hydro_35_CS"/>
</dbReference>
<dbReference type="Gene3D" id="3.20.20.80">
    <property type="entry name" value="Glycosidases"/>
    <property type="match status" value="1"/>
</dbReference>
<keyword evidence="10" id="KW-1185">Reference proteome</keyword>
<feature type="signal peptide" evidence="5">
    <location>
        <begin position="1"/>
        <end position="21"/>
    </location>
</feature>
<comment type="similarity">
    <text evidence="1">Belongs to the glycosyl hydrolase 35 family.</text>
</comment>
<evidence type="ECO:0000259" key="7">
    <source>
        <dbReference type="Pfam" id="PF21317"/>
    </source>
</evidence>
<feature type="domain" description="Beta-galactosidase galactose-binding" evidence="8">
    <location>
        <begin position="466"/>
        <end position="525"/>
    </location>
</feature>
<organism evidence="9 10">
    <name type="scientific">Tenebrio molitor</name>
    <name type="common">Yellow mealworm beetle</name>
    <dbReference type="NCBI Taxonomy" id="7067"/>
    <lineage>
        <taxon>Eukaryota</taxon>
        <taxon>Metazoa</taxon>
        <taxon>Ecdysozoa</taxon>
        <taxon>Arthropoda</taxon>
        <taxon>Hexapoda</taxon>
        <taxon>Insecta</taxon>
        <taxon>Pterygota</taxon>
        <taxon>Neoptera</taxon>
        <taxon>Endopterygota</taxon>
        <taxon>Coleoptera</taxon>
        <taxon>Polyphaga</taxon>
        <taxon>Cucujiformia</taxon>
        <taxon>Tenebrionidae</taxon>
        <taxon>Tenebrio</taxon>
    </lineage>
</organism>
<dbReference type="Pfam" id="PF01301">
    <property type="entry name" value="Glyco_hydro_35"/>
    <property type="match status" value="1"/>
</dbReference>
<dbReference type="PRINTS" id="PR00742">
    <property type="entry name" value="GLHYDRLASE35"/>
</dbReference>
<dbReference type="InterPro" id="IPR031330">
    <property type="entry name" value="Gly_Hdrlase_35_cat"/>
</dbReference>